<reference evidence="1 2" key="1">
    <citation type="submission" date="2019-07" db="EMBL/GenBank/DDBJ databases">
        <authorList>
            <person name="Cremers G."/>
        </authorList>
    </citation>
    <scope>NUCLEOTIDE SEQUENCE [LARGE SCALE GENOMIC DNA]</scope>
</reference>
<protein>
    <submittedName>
        <fullName evidence="1">Toxin HicA</fullName>
    </submittedName>
</protein>
<proteinExistence type="predicted"/>
<organism evidence="1 2">
    <name type="scientific">Candidatus Methylomirabilis lanthanidiphila</name>
    <dbReference type="NCBI Taxonomy" id="2211376"/>
    <lineage>
        <taxon>Bacteria</taxon>
        <taxon>Candidatus Methylomirabilota</taxon>
        <taxon>Candidatus Methylomirabilia</taxon>
        <taxon>Candidatus Methylomirabilales</taxon>
        <taxon>Candidatus Methylomirabilaceae</taxon>
        <taxon>Candidatus Methylomirabilis</taxon>
    </lineage>
</organism>
<dbReference type="Proteomes" id="UP000334340">
    <property type="component" value="Unassembled WGS sequence"/>
</dbReference>
<evidence type="ECO:0000313" key="1">
    <source>
        <dbReference type="EMBL" id="VUZ85335.1"/>
    </source>
</evidence>
<accession>A0A564ZJ38</accession>
<gene>
    <name evidence="1" type="ORF">MELA_01718</name>
</gene>
<sequence length="87" mass="10298">MTRYDALLSRILRGDSDAAIPFNSLRYLLRRFEFDERIRGDHYIFTKENVVEILNLQPRGRYAKPYQVRQVRGVLVKYRLAGGEHAK</sequence>
<dbReference type="EMBL" id="CABIKM010000026">
    <property type="protein sequence ID" value="VUZ85335.1"/>
    <property type="molecule type" value="Genomic_DNA"/>
</dbReference>
<name>A0A564ZJ38_9BACT</name>
<evidence type="ECO:0000313" key="2">
    <source>
        <dbReference type="Proteomes" id="UP000334340"/>
    </source>
</evidence>
<dbReference type="AlphaFoldDB" id="A0A564ZJ38"/>
<keyword evidence="2" id="KW-1185">Reference proteome</keyword>